<dbReference type="Proteomes" id="UP000053030">
    <property type="component" value="Unassembled WGS sequence"/>
</dbReference>
<comment type="caution">
    <text evidence="2">The sequence shown here is derived from an EMBL/GenBank/DDBJ whole genome shotgun (WGS) entry which is preliminary data.</text>
</comment>
<keyword evidence="3" id="KW-1185">Reference proteome</keyword>
<evidence type="ECO:0000256" key="1">
    <source>
        <dbReference type="SAM" id="MobiDB-lite"/>
    </source>
</evidence>
<name>A0A837NGR4_9GAMM</name>
<accession>A0A837NGR4</accession>
<evidence type="ECO:0000313" key="3">
    <source>
        <dbReference type="Proteomes" id="UP000053030"/>
    </source>
</evidence>
<feature type="region of interest" description="Disordered" evidence="1">
    <location>
        <begin position="1"/>
        <end position="25"/>
    </location>
</feature>
<proteinExistence type="predicted"/>
<gene>
    <name evidence="2" type="ORF">AFK76_12220</name>
</gene>
<evidence type="ECO:0000313" key="2">
    <source>
        <dbReference type="EMBL" id="KPD21050.1"/>
    </source>
</evidence>
<organism evidence="2 3">
    <name type="scientific">Idiomarina zobellii</name>
    <dbReference type="NCBI Taxonomy" id="86103"/>
    <lineage>
        <taxon>Bacteria</taxon>
        <taxon>Pseudomonadati</taxon>
        <taxon>Pseudomonadota</taxon>
        <taxon>Gammaproteobacteria</taxon>
        <taxon>Alteromonadales</taxon>
        <taxon>Idiomarinaceae</taxon>
        <taxon>Idiomarina</taxon>
    </lineage>
</organism>
<reference evidence="2 3" key="1">
    <citation type="submission" date="2015-08" db="EMBL/GenBank/DDBJ databases">
        <title>Genome sequencing and assembly of the deep-sea bacterium Idiomarina zobellii.</title>
        <authorList>
            <person name="Mithoefer S.D."/>
            <person name="Rheaume B.A."/>
            <person name="MacLea K.S."/>
        </authorList>
    </citation>
    <scope>NUCLEOTIDE SEQUENCE [LARGE SCALE GENOMIC DNA]</scope>
    <source>
        <strain evidence="2 3">KMM 231</strain>
    </source>
</reference>
<dbReference type="EMBL" id="LHSG01000021">
    <property type="protein sequence ID" value="KPD21050.1"/>
    <property type="molecule type" value="Genomic_DNA"/>
</dbReference>
<sequence length="144" mass="14327">MASRFSFGPVEQAGNDPLGNVTNSGDATDIADAGFANDVIGSLNNGTSLPEGVFTSTINAPDAVTEAVGKAIIGNDDYETVPSLQPGPGANSNSAAALIGQMAAGIAGNNFALPAGANLPGAEAANNVQVNQAKLERDLSEINN</sequence>
<protein>
    <submittedName>
        <fullName evidence="2">Uncharacterized protein</fullName>
    </submittedName>
</protein>
<dbReference type="AlphaFoldDB" id="A0A837NGR4"/>